<comment type="subcellular location">
    <subcellularLocation>
        <location evidence="6">Cytoplasm</location>
    </subcellularLocation>
    <subcellularLocation>
        <location evidence="6">Preautophagosomal structure membrane</location>
        <topology evidence="6">Peripheral membrane protein</topology>
    </subcellularLocation>
</comment>
<comment type="function">
    <text evidence="6">Autophagy-specific protein that functions in response to autophagy-inducing signals as a scaffold to recruit other ATG proteins to organize preautophagosomal structure (PAS) formation. Modulates the timing and magnitude of the autophagy response, such as the size of the sequestering vesicles. Plays particularly a role in pexophagy and nucleophagy.</text>
</comment>
<evidence type="ECO:0000256" key="4">
    <source>
        <dbReference type="ARBA" id="ARBA00023006"/>
    </source>
</evidence>
<dbReference type="Proteomes" id="UP000014254">
    <property type="component" value="Unassembled WGS sequence"/>
</dbReference>
<dbReference type="GO" id="GO:1990316">
    <property type="term" value="C:Atg1/ULK1 kinase complex"/>
    <property type="evidence" value="ECO:0007669"/>
    <property type="project" value="TreeGrafter"/>
</dbReference>
<accession>S2JMD8</accession>
<keyword evidence="3 6" id="KW-0963">Cytoplasm</keyword>
<dbReference type="VEuPathDB" id="FungiDB:HMPREF1544_03481"/>
<dbReference type="PANTHER" id="PTHR28005:SF1">
    <property type="entry name" value="AUTOPHAGY-RELATED PROTEIN 17"/>
    <property type="match status" value="1"/>
</dbReference>
<dbReference type="GO" id="GO:0000045">
    <property type="term" value="P:autophagosome assembly"/>
    <property type="evidence" value="ECO:0007669"/>
    <property type="project" value="TreeGrafter"/>
</dbReference>
<keyword evidence="4 6" id="KW-0072">Autophagy</keyword>
<organism evidence="8 9">
    <name type="scientific">Mucor circinelloides f. circinelloides (strain 1006PhL)</name>
    <name type="common">Mucormycosis agent</name>
    <name type="synonym">Calyptromyces circinelloides</name>
    <dbReference type="NCBI Taxonomy" id="1220926"/>
    <lineage>
        <taxon>Eukaryota</taxon>
        <taxon>Fungi</taxon>
        <taxon>Fungi incertae sedis</taxon>
        <taxon>Mucoromycota</taxon>
        <taxon>Mucoromycotina</taxon>
        <taxon>Mucoromycetes</taxon>
        <taxon>Mucorales</taxon>
        <taxon>Mucorineae</taxon>
        <taxon>Mucoraceae</taxon>
        <taxon>Mucor</taxon>
    </lineage>
</organism>
<dbReference type="GO" id="GO:0000422">
    <property type="term" value="P:autophagy of mitochondrion"/>
    <property type="evidence" value="ECO:0007669"/>
    <property type="project" value="TreeGrafter"/>
</dbReference>
<dbReference type="InterPro" id="IPR045326">
    <property type="entry name" value="ATG17-like_dom"/>
</dbReference>
<protein>
    <recommendedName>
        <fullName evidence="2 6">Autophagy-related protein 17</fullName>
    </recommendedName>
</protein>
<evidence type="ECO:0000256" key="5">
    <source>
        <dbReference type="ARBA" id="ARBA00023136"/>
    </source>
</evidence>
<name>S2JMD8_MUCC1</name>
<dbReference type="GO" id="GO:0060090">
    <property type="term" value="F:molecular adaptor activity"/>
    <property type="evidence" value="ECO:0007669"/>
    <property type="project" value="TreeGrafter"/>
</dbReference>
<dbReference type="OrthoDB" id="1937984at2759"/>
<reference evidence="9" key="1">
    <citation type="submission" date="2013-05" db="EMBL/GenBank/DDBJ databases">
        <title>The Genome sequence of Mucor circinelloides f. circinelloides 1006PhL.</title>
        <authorList>
            <consortium name="The Broad Institute Genomics Platform"/>
            <person name="Cuomo C."/>
            <person name="Earl A."/>
            <person name="Findley K."/>
            <person name="Lee S.C."/>
            <person name="Walker B."/>
            <person name="Young S."/>
            <person name="Zeng Q."/>
            <person name="Gargeya S."/>
            <person name="Fitzgerald M."/>
            <person name="Haas B."/>
            <person name="Abouelleil A."/>
            <person name="Allen A.W."/>
            <person name="Alvarado L."/>
            <person name="Arachchi H.M."/>
            <person name="Berlin A.M."/>
            <person name="Chapman S.B."/>
            <person name="Gainer-Dewar J."/>
            <person name="Goldberg J."/>
            <person name="Griggs A."/>
            <person name="Gujja S."/>
            <person name="Hansen M."/>
            <person name="Howarth C."/>
            <person name="Imamovic A."/>
            <person name="Ireland A."/>
            <person name="Larimer J."/>
            <person name="McCowan C."/>
            <person name="Murphy C."/>
            <person name="Pearson M."/>
            <person name="Poon T.W."/>
            <person name="Priest M."/>
            <person name="Roberts A."/>
            <person name="Saif S."/>
            <person name="Shea T."/>
            <person name="Sisk P."/>
            <person name="Sykes S."/>
            <person name="Wortman J."/>
            <person name="Nusbaum C."/>
            <person name="Birren B."/>
        </authorList>
    </citation>
    <scope>NUCLEOTIDE SEQUENCE [LARGE SCALE GENOMIC DNA]</scope>
    <source>
        <strain evidence="9">1006PhL</strain>
    </source>
</reference>
<dbReference type="eggNOG" id="ENOG502S48C">
    <property type="taxonomic scope" value="Eukaryota"/>
</dbReference>
<evidence type="ECO:0000259" key="7">
    <source>
        <dbReference type="Pfam" id="PF04108"/>
    </source>
</evidence>
<gene>
    <name evidence="8" type="ORF">HMPREF1544_03481</name>
</gene>
<dbReference type="OMA" id="THVWRAN"/>
<dbReference type="FunCoup" id="S2JMD8">
    <property type="interactions" value="24"/>
</dbReference>
<dbReference type="Pfam" id="PF04108">
    <property type="entry name" value="ATG17_like"/>
    <property type="match status" value="1"/>
</dbReference>
<keyword evidence="9" id="KW-1185">Reference proteome</keyword>
<dbReference type="EMBL" id="KE123931">
    <property type="protein sequence ID" value="EPB89682.1"/>
    <property type="molecule type" value="Genomic_DNA"/>
</dbReference>
<dbReference type="GO" id="GO:0034045">
    <property type="term" value="C:phagophore assembly site membrane"/>
    <property type="evidence" value="ECO:0007669"/>
    <property type="project" value="UniProtKB-SubCell"/>
</dbReference>
<evidence type="ECO:0000256" key="3">
    <source>
        <dbReference type="ARBA" id="ARBA00022490"/>
    </source>
</evidence>
<proteinExistence type="inferred from homology"/>
<evidence type="ECO:0000256" key="1">
    <source>
        <dbReference type="ARBA" id="ARBA00006259"/>
    </source>
</evidence>
<keyword evidence="5" id="KW-0472">Membrane</keyword>
<evidence type="ECO:0000313" key="8">
    <source>
        <dbReference type="EMBL" id="EPB89682.1"/>
    </source>
</evidence>
<evidence type="ECO:0000313" key="9">
    <source>
        <dbReference type="Proteomes" id="UP000014254"/>
    </source>
</evidence>
<dbReference type="AlphaFoldDB" id="S2JMD8"/>
<dbReference type="InParanoid" id="S2JMD8"/>
<dbReference type="GO" id="GO:0034727">
    <property type="term" value="P:piecemeal microautophagy of the nucleus"/>
    <property type="evidence" value="ECO:0007669"/>
    <property type="project" value="TreeGrafter"/>
</dbReference>
<sequence>MEQELIELLLASKKALSTGQSICAQANTYLQTSEGHVETIAKIHPKLLFVDNHILVQCKILEGIRDYMNVQTESCQNKIKDREAHLQTLTIELTHIFNHLKKCMVDKDILKVNQEILGPSEADKTQQYTCLFDYISDQDIIDLQRQADDEIGEIETVSNIMQNQSKLISTFLTEIARARKAALSVPLDEETVAYSSEKIQIQEDEISNMAEILTSLTNHYDQLGEATRLYQSDPDGRNQLDITVLEDDHEHIPNILEDLRHSLDIVEAVSQEIQDRMQVYLHVRDELIKILNQLEYFGTGGQADGILEKMQDAEVEIKEREYNLDEFFKQLAYLAQWYRCYASSYNYLLLEIERRRKSEERQEALRREIVKKIEDAYHGKYYELQERRSWSAQHGQYLPEVLCTFINDAPSILRVEVERDSIRLPELSPENVQKALAEIHNSSHE</sequence>
<evidence type="ECO:0000256" key="2">
    <source>
        <dbReference type="ARBA" id="ARBA00013806"/>
    </source>
</evidence>
<feature type="domain" description="Autophagy protein ATG17-like" evidence="7">
    <location>
        <begin position="15"/>
        <end position="398"/>
    </location>
</feature>
<dbReference type="InterPro" id="IPR007240">
    <property type="entry name" value="Atg17"/>
</dbReference>
<dbReference type="GO" id="GO:0030295">
    <property type="term" value="F:protein kinase activator activity"/>
    <property type="evidence" value="ECO:0007669"/>
    <property type="project" value="TreeGrafter"/>
</dbReference>
<dbReference type="STRING" id="1220926.S2JMD8"/>
<dbReference type="PANTHER" id="PTHR28005">
    <property type="entry name" value="AUTOPHAGY-RELATED PROTEIN 17"/>
    <property type="match status" value="1"/>
</dbReference>
<comment type="similarity">
    <text evidence="1 6">Belongs to the ATG17 family.</text>
</comment>
<evidence type="ECO:0000256" key="6">
    <source>
        <dbReference type="RuleBase" id="RU368080"/>
    </source>
</evidence>